<organism evidence="1 2">
    <name type="scientific">Bifidobacterium adolescentis JCM 15918</name>
    <dbReference type="NCBI Taxonomy" id="1437612"/>
    <lineage>
        <taxon>Bacteria</taxon>
        <taxon>Bacillati</taxon>
        <taxon>Actinomycetota</taxon>
        <taxon>Actinomycetes</taxon>
        <taxon>Bifidobacteriales</taxon>
        <taxon>Bifidobacteriaceae</taxon>
        <taxon>Bifidobacterium</taxon>
    </lineage>
</organism>
<accession>A0A087DRS0</accession>
<sequence length="310" mass="33654">MSTTALGISPNANGIGVTPLAHRRILGAQWANTGLVDGLNVAGRSDLRYNVSAGVAVCSRGDADGKTLAYFEGGQTGAVSAGDPSNPRIDIVWICAHNQMEYKDADNFVVVGVTQGTPGANLPEPTIPAGCTMLRKMKMPAGATSTAAAVQMWSADYAIPYGASLGKIGENWDRRDMTGDSTVKKMYYEQQIEFDLPSDRMLELAFKCNLSSAGATSWSDTSHRTEWAVGFQIDGKDLDHSCANFVSYGAWQTHETSYITAVNKGHHVARLRTWLQNGNAPVFHYNPSQDNKDALWCGRRFIIWDRGQVV</sequence>
<proteinExistence type="predicted"/>
<dbReference type="EMBL" id="JGZQ01000003">
    <property type="protein sequence ID" value="KFI98220.1"/>
    <property type="molecule type" value="Genomic_DNA"/>
</dbReference>
<gene>
    <name evidence="1" type="ORF">BSTER_0796</name>
</gene>
<dbReference type="AlphaFoldDB" id="A0A087DRS0"/>
<protein>
    <submittedName>
        <fullName evidence="1">Uncharacterized protein</fullName>
    </submittedName>
</protein>
<dbReference type="RefSeq" id="WP_051923494.1">
    <property type="nucleotide sequence ID" value="NZ_JDUX01000005.1"/>
</dbReference>
<dbReference type="Proteomes" id="UP000029091">
    <property type="component" value="Unassembled WGS sequence"/>
</dbReference>
<name>A0A087DRS0_BIFAD</name>
<reference evidence="1 2" key="1">
    <citation type="submission" date="2014-03" db="EMBL/GenBank/DDBJ databases">
        <title>Genomics of Bifidobacteria.</title>
        <authorList>
            <person name="Ventura M."/>
            <person name="Milani C."/>
            <person name="Lugli G.A."/>
        </authorList>
    </citation>
    <scope>NUCLEOTIDE SEQUENCE [LARGE SCALE GENOMIC DNA]</scope>
    <source>
        <strain evidence="2">JCM 15918</strain>
    </source>
</reference>
<evidence type="ECO:0000313" key="1">
    <source>
        <dbReference type="EMBL" id="KFI98220.1"/>
    </source>
</evidence>
<comment type="caution">
    <text evidence="1">The sequence shown here is derived from an EMBL/GenBank/DDBJ whole genome shotgun (WGS) entry which is preliminary data.</text>
</comment>
<evidence type="ECO:0000313" key="2">
    <source>
        <dbReference type="Proteomes" id="UP000029091"/>
    </source>
</evidence>